<name>A0A9D0ZEM7_9FIRM</name>
<dbReference type="InterPro" id="IPR024529">
    <property type="entry name" value="ECF_trnsprt_substrate-spec"/>
</dbReference>
<sequence length="180" mass="18902">MKAGQTKNMIVASMCAALCVVLPMAFHAIPNAGSIFLPMHIPVLLCGFICSWPYGLVCGVLGPVLSSLLTSMPPAAMLPGMACELAVYGLVTGLLFRRVHTRSSTANIYISLIAAMICGRIVSGALNALIFQAGSYSMEIWLSAAFTTALPGIAIQLVVIPALLLALEKVRVIEPAGQRS</sequence>
<dbReference type="Gene3D" id="1.10.1760.20">
    <property type="match status" value="1"/>
</dbReference>
<proteinExistence type="predicted"/>
<protein>
    <submittedName>
        <fullName evidence="2">ECF transporter S component</fullName>
    </submittedName>
</protein>
<keyword evidence="1" id="KW-1133">Transmembrane helix</keyword>
<reference evidence="2" key="2">
    <citation type="journal article" date="2021" name="PeerJ">
        <title>Extensive microbial diversity within the chicken gut microbiome revealed by metagenomics and culture.</title>
        <authorList>
            <person name="Gilroy R."/>
            <person name="Ravi A."/>
            <person name="Getino M."/>
            <person name="Pursley I."/>
            <person name="Horton D.L."/>
            <person name="Alikhan N.F."/>
            <person name="Baker D."/>
            <person name="Gharbi K."/>
            <person name="Hall N."/>
            <person name="Watson M."/>
            <person name="Adriaenssens E.M."/>
            <person name="Foster-Nyarko E."/>
            <person name="Jarju S."/>
            <person name="Secka A."/>
            <person name="Antonio M."/>
            <person name="Oren A."/>
            <person name="Chaudhuri R.R."/>
            <person name="La Ragione R."/>
            <person name="Hildebrand F."/>
            <person name="Pallen M.J."/>
        </authorList>
    </citation>
    <scope>NUCLEOTIDE SEQUENCE</scope>
    <source>
        <strain evidence="2">ChiBcolR7-354</strain>
    </source>
</reference>
<feature type="transmembrane region" description="Helical" evidence="1">
    <location>
        <begin position="41"/>
        <end position="64"/>
    </location>
</feature>
<feature type="transmembrane region" description="Helical" evidence="1">
    <location>
        <begin position="6"/>
        <end position="29"/>
    </location>
</feature>
<feature type="transmembrane region" description="Helical" evidence="1">
    <location>
        <begin position="76"/>
        <end position="96"/>
    </location>
</feature>
<gene>
    <name evidence="2" type="ORF">IAB77_06505</name>
</gene>
<dbReference type="Pfam" id="PF12822">
    <property type="entry name" value="ECF_trnsprt"/>
    <property type="match status" value="1"/>
</dbReference>
<feature type="transmembrane region" description="Helical" evidence="1">
    <location>
        <begin position="108"/>
        <end position="134"/>
    </location>
</feature>
<evidence type="ECO:0000313" key="2">
    <source>
        <dbReference type="EMBL" id="HIQ78894.1"/>
    </source>
</evidence>
<dbReference type="GO" id="GO:0022857">
    <property type="term" value="F:transmembrane transporter activity"/>
    <property type="evidence" value="ECO:0007669"/>
    <property type="project" value="InterPro"/>
</dbReference>
<organism evidence="2 3">
    <name type="scientific">Candidatus Scatomorpha intestinavium</name>
    <dbReference type="NCBI Taxonomy" id="2840922"/>
    <lineage>
        <taxon>Bacteria</taxon>
        <taxon>Bacillati</taxon>
        <taxon>Bacillota</taxon>
        <taxon>Clostridia</taxon>
        <taxon>Eubacteriales</taxon>
        <taxon>Candidatus Scatomorpha</taxon>
    </lineage>
</organism>
<dbReference type="Proteomes" id="UP000824262">
    <property type="component" value="Unassembled WGS sequence"/>
</dbReference>
<evidence type="ECO:0000256" key="1">
    <source>
        <dbReference type="SAM" id="Phobius"/>
    </source>
</evidence>
<dbReference type="AlphaFoldDB" id="A0A9D0ZEM7"/>
<comment type="caution">
    <text evidence="2">The sequence shown here is derived from an EMBL/GenBank/DDBJ whole genome shotgun (WGS) entry which is preliminary data.</text>
</comment>
<keyword evidence="1" id="KW-0812">Transmembrane</keyword>
<reference evidence="2" key="1">
    <citation type="submission" date="2020-10" db="EMBL/GenBank/DDBJ databases">
        <authorList>
            <person name="Gilroy R."/>
        </authorList>
    </citation>
    <scope>NUCLEOTIDE SEQUENCE</scope>
    <source>
        <strain evidence="2">ChiBcolR7-354</strain>
    </source>
</reference>
<dbReference type="EMBL" id="DVGA01000064">
    <property type="protein sequence ID" value="HIQ78894.1"/>
    <property type="molecule type" value="Genomic_DNA"/>
</dbReference>
<evidence type="ECO:0000313" key="3">
    <source>
        <dbReference type="Proteomes" id="UP000824262"/>
    </source>
</evidence>
<keyword evidence="1" id="KW-0472">Membrane</keyword>
<feature type="transmembrane region" description="Helical" evidence="1">
    <location>
        <begin position="140"/>
        <end position="167"/>
    </location>
</feature>
<accession>A0A9D0ZEM7</accession>